<feature type="compositionally biased region" description="Polar residues" evidence="1">
    <location>
        <begin position="47"/>
        <end position="56"/>
    </location>
</feature>
<evidence type="ECO:0000313" key="3">
    <source>
        <dbReference type="Proteomes" id="UP000799302"/>
    </source>
</evidence>
<feature type="compositionally biased region" description="Low complexity" evidence="1">
    <location>
        <begin position="1"/>
        <end position="13"/>
    </location>
</feature>
<feature type="region of interest" description="Disordered" evidence="1">
    <location>
        <begin position="248"/>
        <end position="272"/>
    </location>
</feature>
<feature type="region of interest" description="Disordered" evidence="1">
    <location>
        <begin position="1"/>
        <end position="135"/>
    </location>
</feature>
<name>A0A6A6U9A7_9PEZI</name>
<accession>A0A6A6U9A7</accession>
<organism evidence="2 3">
    <name type="scientific">Microthyrium microscopicum</name>
    <dbReference type="NCBI Taxonomy" id="703497"/>
    <lineage>
        <taxon>Eukaryota</taxon>
        <taxon>Fungi</taxon>
        <taxon>Dikarya</taxon>
        <taxon>Ascomycota</taxon>
        <taxon>Pezizomycotina</taxon>
        <taxon>Dothideomycetes</taxon>
        <taxon>Dothideomycetes incertae sedis</taxon>
        <taxon>Microthyriales</taxon>
        <taxon>Microthyriaceae</taxon>
        <taxon>Microthyrium</taxon>
    </lineage>
</organism>
<gene>
    <name evidence="2" type="ORF">BT63DRAFT_456499</name>
</gene>
<dbReference type="Proteomes" id="UP000799302">
    <property type="component" value="Unassembled WGS sequence"/>
</dbReference>
<keyword evidence="3" id="KW-1185">Reference proteome</keyword>
<dbReference type="AlphaFoldDB" id="A0A6A6U9A7"/>
<reference evidence="2" key="1">
    <citation type="journal article" date="2020" name="Stud. Mycol.">
        <title>101 Dothideomycetes genomes: a test case for predicting lifestyles and emergence of pathogens.</title>
        <authorList>
            <person name="Haridas S."/>
            <person name="Albert R."/>
            <person name="Binder M."/>
            <person name="Bloem J."/>
            <person name="Labutti K."/>
            <person name="Salamov A."/>
            <person name="Andreopoulos B."/>
            <person name="Baker S."/>
            <person name="Barry K."/>
            <person name="Bills G."/>
            <person name="Bluhm B."/>
            <person name="Cannon C."/>
            <person name="Castanera R."/>
            <person name="Culley D."/>
            <person name="Daum C."/>
            <person name="Ezra D."/>
            <person name="Gonzalez J."/>
            <person name="Henrissat B."/>
            <person name="Kuo A."/>
            <person name="Liang C."/>
            <person name="Lipzen A."/>
            <person name="Lutzoni F."/>
            <person name="Magnuson J."/>
            <person name="Mondo S."/>
            <person name="Nolan M."/>
            <person name="Ohm R."/>
            <person name="Pangilinan J."/>
            <person name="Park H.-J."/>
            <person name="Ramirez L."/>
            <person name="Alfaro M."/>
            <person name="Sun H."/>
            <person name="Tritt A."/>
            <person name="Yoshinaga Y."/>
            <person name="Zwiers L.-H."/>
            <person name="Turgeon B."/>
            <person name="Goodwin S."/>
            <person name="Spatafora J."/>
            <person name="Crous P."/>
            <person name="Grigoriev I."/>
        </authorList>
    </citation>
    <scope>NUCLEOTIDE SEQUENCE</scope>
    <source>
        <strain evidence="2">CBS 115976</strain>
    </source>
</reference>
<sequence length="369" mass="40898">MSLASSMSFSSSSYHPPPLNDYEQPNLPQDRHDWGPSTPPQARRSPVSRSFETGPSSRYAEAGPSRDPYYVEPGPSSHFPHHDAGPYNRPDYTEAGPSNYIQHAEAGPSNREGHENNSSQNDTWTNPNRPWDPPTTNPVEHLAEAFRSNVWVDPSYYHSHDDNITFEELAERGPANFMIRNFVPYTDPSQIAENFEQTFYNLQDHNANVAEFVAQYAAEHNLPVPEAPDGAAGVPNMDGIDDIADWYRELPQGPAPSPAQQSPGDTAPVRSRRAALTTQAATMSALAHIENGALHVAGNANIIYRLAGNVRRWARTAQLSGFRGEPMRAFLRSVGVLAEFVEEFRTMERGMEDAVLDLGELAISPLFEE</sequence>
<protein>
    <submittedName>
        <fullName evidence="2">Uncharacterized protein</fullName>
    </submittedName>
</protein>
<evidence type="ECO:0000313" key="2">
    <source>
        <dbReference type="EMBL" id="KAF2668855.1"/>
    </source>
</evidence>
<proteinExistence type="predicted"/>
<feature type="compositionally biased region" description="Polar residues" evidence="1">
    <location>
        <begin position="116"/>
        <end position="128"/>
    </location>
</feature>
<evidence type="ECO:0000256" key="1">
    <source>
        <dbReference type="SAM" id="MobiDB-lite"/>
    </source>
</evidence>
<dbReference type="EMBL" id="MU004236">
    <property type="protein sequence ID" value="KAF2668855.1"/>
    <property type="molecule type" value="Genomic_DNA"/>
</dbReference>